<evidence type="ECO:0000313" key="2">
    <source>
        <dbReference type="Proteomes" id="UP000237662"/>
    </source>
</evidence>
<accession>A0A2S6I7M9</accession>
<dbReference type="RefSeq" id="WP_104418096.1">
    <property type="nucleotide sequence ID" value="NZ_PTJC01000005.1"/>
</dbReference>
<reference evidence="1 2" key="1">
    <citation type="submission" date="2018-02" db="EMBL/GenBank/DDBJ databases">
        <title>Genomic Encyclopedia of Archaeal and Bacterial Type Strains, Phase II (KMG-II): from individual species to whole genera.</title>
        <authorList>
            <person name="Goeker M."/>
        </authorList>
    </citation>
    <scope>NUCLEOTIDE SEQUENCE [LARGE SCALE GENOMIC DNA]</scope>
    <source>
        <strain evidence="1 2">DSM 29526</strain>
    </source>
</reference>
<organism evidence="1 2">
    <name type="scientific">Neolewinella xylanilytica</name>
    <dbReference type="NCBI Taxonomy" id="1514080"/>
    <lineage>
        <taxon>Bacteria</taxon>
        <taxon>Pseudomonadati</taxon>
        <taxon>Bacteroidota</taxon>
        <taxon>Saprospiria</taxon>
        <taxon>Saprospirales</taxon>
        <taxon>Lewinellaceae</taxon>
        <taxon>Neolewinella</taxon>
    </lineage>
</organism>
<dbReference type="EMBL" id="PTJC01000005">
    <property type="protein sequence ID" value="PPK87497.1"/>
    <property type="molecule type" value="Genomic_DNA"/>
</dbReference>
<protein>
    <submittedName>
        <fullName evidence="1">Uncharacterized protein</fullName>
    </submittedName>
</protein>
<name>A0A2S6I7M9_9BACT</name>
<dbReference type="Proteomes" id="UP000237662">
    <property type="component" value="Unassembled WGS sequence"/>
</dbReference>
<dbReference type="AlphaFoldDB" id="A0A2S6I7M9"/>
<gene>
    <name evidence="1" type="ORF">CLV84_0440</name>
</gene>
<comment type="caution">
    <text evidence="1">The sequence shown here is derived from an EMBL/GenBank/DDBJ whole genome shotgun (WGS) entry which is preliminary data.</text>
</comment>
<keyword evidence="2" id="KW-1185">Reference proteome</keyword>
<dbReference type="OrthoDB" id="1163392at2"/>
<proteinExistence type="predicted"/>
<sequence length="215" mass="23096">MKTQFFYLFLAIGLVFSQSCDEIDNLSGGASSPEVTYSATTYDAEFFKAGSSATPSIDWNGSQGSVTLGSNIDGLGVNSTTGQLQWTKMLPPGTHFIEVVVSNSEGQVVIPMTIDNPPSGNFEGTYAGSFDYSVTLMEDGTMTAFADGENAAGTWKIENGEFWALYSYDNYPDFQYTLLGAFELSNSSAKLTGDYYNGAYSSGDKPLGPFDVTLQ</sequence>
<dbReference type="PROSITE" id="PS51257">
    <property type="entry name" value="PROKAR_LIPOPROTEIN"/>
    <property type="match status" value="1"/>
</dbReference>
<evidence type="ECO:0000313" key="1">
    <source>
        <dbReference type="EMBL" id="PPK87497.1"/>
    </source>
</evidence>